<feature type="coiled-coil region" evidence="1">
    <location>
        <begin position="175"/>
        <end position="202"/>
    </location>
</feature>
<name>A0A484N7W5_9ASTE</name>
<proteinExistence type="predicted"/>
<feature type="compositionally biased region" description="Polar residues" evidence="2">
    <location>
        <begin position="29"/>
        <end position="38"/>
    </location>
</feature>
<feature type="compositionally biased region" description="Basic and acidic residues" evidence="2">
    <location>
        <begin position="66"/>
        <end position="81"/>
    </location>
</feature>
<protein>
    <submittedName>
        <fullName evidence="3">Uncharacterized protein</fullName>
    </submittedName>
</protein>
<dbReference type="EMBL" id="OOIL02006295">
    <property type="protein sequence ID" value="VFQ97140.1"/>
    <property type="molecule type" value="Genomic_DNA"/>
</dbReference>
<keyword evidence="1" id="KW-0175">Coiled coil</keyword>
<keyword evidence="4" id="KW-1185">Reference proteome</keyword>
<evidence type="ECO:0000256" key="1">
    <source>
        <dbReference type="SAM" id="Coils"/>
    </source>
</evidence>
<evidence type="ECO:0000256" key="2">
    <source>
        <dbReference type="SAM" id="MobiDB-lite"/>
    </source>
</evidence>
<accession>A0A484N7W5</accession>
<dbReference type="AlphaFoldDB" id="A0A484N7W5"/>
<reference evidence="3 4" key="1">
    <citation type="submission" date="2018-04" db="EMBL/GenBank/DDBJ databases">
        <authorList>
            <person name="Vogel A."/>
        </authorList>
    </citation>
    <scope>NUCLEOTIDE SEQUENCE [LARGE SCALE GENOMIC DNA]</scope>
</reference>
<evidence type="ECO:0000313" key="3">
    <source>
        <dbReference type="EMBL" id="VFQ97140.1"/>
    </source>
</evidence>
<gene>
    <name evidence="3" type="ORF">CCAM_LOCUS38916</name>
</gene>
<organism evidence="3 4">
    <name type="scientific">Cuscuta campestris</name>
    <dbReference type="NCBI Taxonomy" id="132261"/>
    <lineage>
        <taxon>Eukaryota</taxon>
        <taxon>Viridiplantae</taxon>
        <taxon>Streptophyta</taxon>
        <taxon>Embryophyta</taxon>
        <taxon>Tracheophyta</taxon>
        <taxon>Spermatophyta</taxon>
        <taxon>Magnoliopsida</taxon>
        <taxon>eudicotyledons</taxon>
        <taxon>Gunneridae</taxon>
        <taxon>Pentapetalae</taxon>
        <taxon>asterids</taxon>
        <taxon>lamiids</taxon>
        <taxon>Solanales</taxon>
        <taxon>Convolvulaceae</taxon>
        <taxon>Cuscuteae</taxon>
        <taxon>Cuscuta</taxon>
        <taxon>Cuscuta subgen. Grammica</taxon>
        <taxon>Cuscuta sect. Cleistogrammica</taxon>
    </lineage>
</organism>
<feature type="region of interest" description="Disordered" evidence="2">
    <location>
        <begin position="26"/>
        <end position="47"/>
    </location>
</feature>
<feature type="region of interest" description="Disordered" evidence="2">
    <location>
        <begin position="60"/>
        <end position="96"/>
    </location>
</feature>
<dbReference type="Proteomes" id="UP000595140">
    <property type="component" value="Unassembled WGS sequence"/>
</dbReference>
<sequence>MEATAEDFQFFLETSPAFETVLPEAVQENAASPLQEQNQETSEEELQQFLQSEVQEILTTPCEISKPTEPEIPEKSTENLEKSPFPETTEEEAHEEQAVEVQRSFEEAEEGAQIARLEAPEPLVAISEQQVEDEVRDSLFREISNYGNEETGSSATTLPDEIPETWIRKVQGLIESALKSQHASFRQEIEQMETRHNQMMEKSEEKYCSNLNEISKFVDKTLAIISLLSKSVSNTMMAFASDCHLQFKEATAIKQQIATITVNLQNNPKNSIQHPSNTEFDGIEDVGTIASHFTNDAQTEERYNNLKRIQEECGVMQGIGEVAGSSKRKKK</sequence>
<evidence type="ECO:0000313" key="4">
    <source>
        <dbReference type="Proteomes" id="UP000595140"/>
    </source>
</evidence>